<evidence type="ECO:0000256" key="4">
    <source>
        <dbReference type="ARBA" id="ARBA00022898"/>
    </source>
</evidence>
<dbReference type="Pfam" id="PF14031">
    <property type="entry name" value="D-ser_dehydrat"/>
    <property type="match status" value="1"/>
</dbReference>
<evidence type="ECO:0000256" key="3">
    <source>
        <dbReference type="ARBA" id="ARBA00005323"/>
    </source>
</evidence>
<comment type="caution">
    <text evidence="12">The sequence shown here is derived from an EMBL/GenBank/DDBJ whole genome shotgun (WGS) entry which is preliminary data.</text>
</comment>
<dbReference type="GO" id="GO:0008721">
    <property type="term" value="F:D-serine ammonia-lyase activity"/>
    <property type="evidence" value="ECO:0007669"/>
    <property type="project" value="TreeGrafter"/>
</dbReference>
<evidence type="ECO:0000256" key="8">
    <source>
        <dbReference type="ARBA" id="ARBA00066951"/>
    </source>
</evidence>
<comment type="cofactor">
    <cofactor evidence="2">
        <name>Mg(2+)</name>
        <dbReference type="ChEBI" id="CHEBI:18420"/>
    </cofactor>
</comment>
<dbReference type="InterPro" id="IPR051466">
    <property type="entry name" value="D-amino_acid_metab_enzyme"/>
</dbReference>
<dbReference type="InterPro" id="IPR029066">
    <property type="entry name" value="PLP-binding_barrel"/>
</dbReference>
<dbReference type="PANTHER" id="PTHR28004:SF2">
    <property type="entry name" value="D-SERINE DEHYDRATASE"/>
    <property type="match status" value="1"/>
</dbReference>
<feature type="coiled-coil region" evidence="10">
    <location>
        <begin position="199"/>
        <end position="226"/>
    </location>
</feature>
<evidence type="ECO:0000256" key="9">
    <source>
        <dbReference type="ARBA" id="ARBA00073782"/>
    </source>
</evidence>
<comment type="catalytic activity">
    <reaction evidence="6">
        <text>(3S)-3-hydroxy-D-aspartate = glyoxylate + glycine</text>
        <dbReference type="Rhea" id="RHEA:27934"/>
        <dbReference type="ChEBI" id="CHEBI:36655"/>
        <dbReference type="ChEBI" id="CHEBI:57305"/>
        <dbReference type="ChEBI" id="CHEBI:60894"/>
        <dbReference type="EC" id="4.1.3.41"/>
    </reaction>
    <physiologicalReaction direction="right-to-left" evidence="6">
        <dbReference type="Rhea" id="RHEA:27936"/>
    </physiologicalReaction>
</comment>
<sequence length="387" mass="42069">MNAPVNLNELEVGYDVPARPGMDAADIQTPCLILDLDALERNIRKMGEYAREMGVRHRLHGKMHKSVDVAHLQQRLGGAVGVCCQKVSEAEVFARGGIRDVLVSNQVRDPAKIDRLARLPELGARTICCVDDAANVDELSAAAVRHGTTIECLVEIDCGAGRCGVTTTPEVVAIARAIDAAEGLRFAGLQAYQGAMQHLESWEERKAKIDAAVAQVREAVDALRAEGLDCDIVGGGGTGSYYFEATSGVYNELQCGSYAFMDADYGRIRDREGRRIDEAEWENALFILTSVMSHAKPDKAICDAGLKAQSVDSGLPVIYGRDDVEYVKCSDEHGVIADPQGVLRINEKLRLVPGHCDPTCNVHDWYVGVRGDRVECVWPVSARGKAY</sequence>
<evidence type="ECO:0000256" key="5">
    <source>
        <dbReference type="ARBA" id="ARBA00023239"/>
    </source>
</evidence>
<comment type="similarity">
    <text evidence="3">Belongs to the DSD1 family.</text>
</comment>
<dbReference type="GO" id="GO:0030170">
    <property type="term" value="F:pyridoxal phosphate binding"/>
    <property type="evidence" value="ECO:0007669"/>
    <property type="project" value="UniProtKB-ARBA"/>
</dbReference>
<evidence type="ECO:0000259" key="11">
    <source>
        <dbReference type="SMART" id="SM01119"/>
    </source>
</evidence>
<dbReference type="Proteomes" id="UP000245474">
    <property type="component" value="Unassembled WGS sequence"/>
</dbReference>
<dbReference type="PANTHER" id="PTHR28004">
    <property type="entry name" value="ZGC:162816-RELATED"/>
    <property type="match status" value="1"/>
</dbReference>
<dbReference type="InterPro" id="IPR001608">
    <property type="entry name" value="Ala_racemase_N"/>
</dbReference>
<dbReference type="NCBIfam" id="NF045642">
    <property type="entry name" value="HdxyAspAldBhcC"/>
    <property type="match status" value="1"/>
</dbReference>
<dbReference type="AlphaFoldDB" id="A0A2U2N3R6"/>
<dbReference type="InterPro" id="IPR054854">
    <property type="entry name" value="HdxyAspAldBhcC"/>
</dbReference>
<keyword evidence="4" id="KW-0663">Pyridoxal phosphate</keyword>
<evidence type="ECO:0000313" key="12">
    <source>
        <dbReference type="EMBL" id="PWG63733.1"/>
    </source>
</evidence>
<dbReference type="Gene3D" id="3.20.20.10">
    <property type="entry name" value="Alanine racemase"/>
    <property type="match status" value="1"/>
</dbReference>
<organism evidence="12 13">
    <name type="scientific">Sediminicurvatus halobius</name>
    <dbReference type="NCBI Taxonomy" id="2182432"/>
    <lineage>
        <taxon>Bacteria</taxon>
        <taxon>Pseudomonadati</taxon>
        <taxon>Pseudomonadota</taxon>
        <taxon>Gammaproteobacteria</taxon>
        <taxon>Chromatiales</taxon>
        <taxon>Ectothiorhodospiraceae</taxon>
        <taxon>Sediminicurvatus</taxon>
    </lineage>
</organism>
<accession>A0A2U2N3R6</accession>
<reference evidence="12 13" key="1">
    <citation type="submission" date="2018-05" db="EMBL/GenBank/DDBJ databases">
        <title>Spiribacter halobius sp. nov., a moderately halophilic bacterium isolated from marine solar saltern.</title>
        <authorList>
            <person name="Zheng W.-S."/>
            <person name="Lu D.-C."/>
            <person name="Du Z.-J."/>
        </authorList>
    </citation>
    <scope>NUCLEOTIDE SEQUENCE [LARGE SCALE GENOMIC DNA]</scope>
    <source>
        <strain evidence="12 13">E85</strain>
    </source>
</reference>
<gene>
    <name evidence="12" type="ORF">DEM34_07595</name>
</gene>
<dbReference type="GO" id="GO:0036088">
    <property type="term" value="P:D-serine catabolic process"/>
    <property type="evidence" value="ECO:0007669"/>
    <property type="project" value="TreeGrafter"/>
</dbReference>
<evidence type="ECO:0000256" key="2">
    <source>
        <dbReference type="ARBA" id="ARBA00001946"/>
    </source>
</evidence>
<dbReference type="Pfam" id="PF01168">
    <property type="entry name" value="Ala_racemase_N"/>
    <property type="match status" value="1"/>
</dbReference>
<evidence type="ECO:0000256" key="7">
    <source>
        <dbReference type="ARBA" id="ARBA00052618"/>
    </source>
</evidence>
<evidence type="ECO:0000256" key="6">
    <source>
        <dbReference type="ARBA" id="ARBA00051696"/>
    </source>
</evidence>
<evidence type="ECO:0000313" key="13">
    <source>
        <dbReference type="Proteomes" id="UP000245474"/>
    </source>
</evidence>
<dbReference type="OrthoDB" id="9772497at2"/>
<dbReference type="SUPFAM" id="SSF51419">
    <property type="entry name" value="PLP-binding barrel"/>
    <property type="match status" value="1"/>
</dbReference>
<dbReference type="CDD" id="cd06819">
    <property type="entry name" value="PLPDE_III_LS_D-TA"/>
    <property type="match status" value="1"/>
</dbReference>
<keyword evidence="10" id="KW-0175">Coiled coil</keyword>
<dbReference type="InterPro" id="IPR026956">
    <property type="entry name" value="D-ser_dehydrat-like_dom"/>
</dbReference>
<proteinExistence type="inferred from homology"/>
<dbReference type="InterPro" id="IPR042208">
    <property type="entry name" value="D-ser_dehydrat-like_sf"/>
</dbReference>
<protein>
    <recommendedName>
        <fullName evidence="9">3-hydroxy-D-aspartate aldolase</fullName>
        <ecNumber evidence="8">4.1.3.41</ecNumber>
    </recommendedName>
</protein>
<dbReference type="EMBL" id="QFFI01000009">
    <property type="protein sequence ID" value="PWG63733.1"/>
    <property type="molecule type" value="Genomic_DNA"/>
</dbReference>
<keyword evidence="13" id="KW-1185">Reference proteome</keyword>
<dbReference type="FunFam" id="3.20.20.10:FF:000026">
    <property type="entry name" value="D-threonine aldolase"/>
    <property type="match status" value="1"/>
</dbReference>
<comment type="catalytic activity">
    <reaction evidence="7">
        <text>(3R)-3-hydroxy-D-aspartate = glyoxylate + glycine</text>
        <dbReference type="Rhea" id="RHEA:27938"/>
        <dbReference type="ChEBI" id="CHEBI:36655"/>
        <dbReference type="ChEBI" id="CHEBI:57305"/>
        <dbReference type="ChEBI" id="CHEBI:60898"/>
        <dbReference type="EC" id="4.1.3.41"/>
    </reaction>
</comment>
<dbReference type="GO" id="GO:0016833">
    <property type="term" value="F:oxo-acid-lyase activity"/>
    <property type="evidence" value="ECO:0007669"/>
    <property type="project" value="UniProtKB-ARBA"/>
</dbReference>
<dbReference type="FunFam" id="2.40.37.20:FF:000001">
    <property type="entry name" value="D-3-hydroxyaspartate aldolase"/>
    <property type="match status" value="1"/>
</dbReference>
<evidence type="ECO:0000256" key="1">
    <source>
        <dbReference type="ARBA" id="ARBA00001933"/>
    </source>
</evidence>
<dbReference type="RefSeq" id="WP_109677868.1">
    <property type="nucleotide sequence ID" value="NZ_CP086615.1"/>
</dbReference>
<evidence type="ECO:0000256" key="10">
    <source>
        <dbReference type="SAM" id="Coils"/>
    </source>
</evidence>
<comment type="cofactor">
    <cofactor evidence="1">
        <name>pyridoxal 5'-phosphate</name>
        <dbReference type="ChEBI" id="CHEBI:597326"/>
    </cofactor>
</comment>
<dbReference type="Gene3D" id="2.40.37.20">
    <property type="entry name" value="D-serine dehydratase-like domain"/>
    <property type="match status" value="1"/>
</dbReference>
<name>A0A2U2N3R6_9GAMM</name>
<dbReference type="EC" id="4.1.3.41" evidence="8"/>
<feature type="domain" description="D-serine dehydratase-like" evidence="11">
    <location>
        <begin position="284"/>
        <end position="370"/>
    </location>
</feature>
<dbReference type="SMART" id="SM01119">
    <property type="entry name" value="D-ser_dehydrat"/>
    <property type="match status" value="1"/>
</dbReference>
<keyword evidence="5" id="KW-0456">Lyase</keyword>